<sequence>MLRFLLIVSIFLSFVYAKSYEEVFDEYYTLSGGRAMLEKNIDETTISQMLDSMIAQENWQLDEVQKQKVKNILQKYIKQVVEDVNKEIVEIHKKYFTQKDLEDLNKFYKTSIGKKSAKNAVLMQDDLQNLTVKIMTKYIFNMQEDLSRELGNLNQE</sequence>
<dbReference type="AlphaFoldDB" id="A0AAU7E5Y8"/>
<gene>
    <name evidence="2" type="ORF">AAH949_00560</name>
</gene>
<evidence type="ECO:0000259" key="1">
    <source>
        <dbReference type="Pfam" id="PF09832"/>
    </source>
</evidence>
<reference evidence="2" key="1">
    <citation type="submission" date="2024-05" db="EMBL/GenBank/DDBJ databases">
        <title>Campylobacter coli isolated from environmental waters in Slovenia.</title>
        <authorList>
            <person name="Zautner A.E."/>
            <person name="Bunk B."/>
            <person name="Riedel T."/>
            <person name="Sproeer C."/>
        </authorList>
    </citation>
    <scope>NUCLEOTIDE SEQUENCE</scope>
    <source>
        <strain evidence="2">CCS1377</strain>
    </source>
</reference>
<name>A0AAU7E5Y8_9BACT</name>
<accession>A0AAU7E5Y8</accession>
<feature type="domain" description="DUF2059" evidence="1">
    <location>
        <begin position="83"/>
        <end position="120"/>
    </location>
</feature>
<dbReference type="InterPro" id="IPR018637">
    <property type="entry name" value="DUF2059"/>
</dbReference>
<protein>
    <submittedName>
        <fullName evidence="2">DUF2059 domain-containing protein</fullName>
    </submittedName>
</protein>
<evidence type="ECO:0000313" key="2">
    <source>
        <dbReference type="EMBL" id="XBJ29363.1"/>
    </source>
</evidence>
<dbReference type="EMBL" id="CP155620">
    <property type="protein sequence ID" value="XBJ29363.1"/>
    <property type="molecule type" value="Genomic_DNA"/>
</dbReference>
<dbReference type="RefSeq" id="WP_134238274.1">
    <property type="nucleotide sequence ID" value="NZ_CP155620.1"/>
</dbReference>
<dbReference type="Pfam" id="PF09832">
    <property type="entry name" value="DUF2059"/>
    <property type="match status" value="1"/>
</dbReference>
<organism evidence="2">
    <name type="scientific">Campylobacter sp. CCS1377</name>
    <dbReference type="NCBI Taxonomy" id="3158229"/>
    <lineage>
        <taxon>Bacteria</taxon>
        <taxon>Pseudomonadati</taxon>
        <taxon>Campylobacterota</taxon>
        <taxon>Epsilonproteobacteria</taxon>
        <taxon>Campylobacterales</taxon>
        <taxon>Campylobacteraceae</taxon>
        <taxon>Campylobacter</taxon>
    </lineage>
</organism>
<proteinExistence type="predicted"/>